<proteinExistence type="predicted"/>
<keyword evidence="2" id="KW-1185">Reference proteome</keyword>
<evidence type="ECO:0000313" key="1">
    <source>
        <dbReference type="EMBL" id="QHV99322.1"/>
    </source>
</evidence>
<dbReference type="AlphaFoldDB" id="A0A6P1W4R4"/>
<protein>
    <submittedName>
        <fullName evidence="1">Uncharacterized protein</fullName>
    </submittedName>
</protein>
<dbReference type="KEGG" id="senf:GJR95_31825"/>
<evidence type="ECO:0000313" key="2">
    <source>
        <dbReference type="Proteomes" id="UP000464577"/>
    </source>
</evidence>
<organism evidence="1 2">
    <name type="scientific">Spirosoma endbachense</name>
    <dbReference type="NCBI Taxonomy" id="2666025"/>
    <lineage>
        <taxon>Bacteria</taxon>
        <taxon>Pseudomonadati</taxon>
        <taxon>Bacteroidota</taxon>
        <taxon>Cytophagia</taxon>
        <taxon>Cytophagales</taxon>
        <taxon>Cytophagaceae</taxon>
        <taxon>Spirosoma</taxon>
    </lineage>
</organism>
<dbReference type="Proteomes" id="UP000464577">
    <property type="component" value="Chromosome"/>
</dbReference>
<dbReference type="EMBL" id="CP045997">
    <property type="protein sequence ID" value="QHV99322.1"/>
    <property type="molecule type" value="Genomic_DNA"/>
</dbReference>
<sequence>MKTKSAVEATIETKSIMESITAPDWSIKGWKIHFLFSERQLHQVKKLSVIDKWYEDPIVIATCHDRLRTCFKSIREFHDTFGTLPQIGDRLFDEDSGLLVQERSIDGDLMIISYIVLPQIRTTS</sequence>
<gene>
    <name evidence="1" type="ORF">GJR95_31825</name>
</gene>
<name>A0A6P1W4R4_9BACT</name>
<accession>A0A6P1W4R4</accession>
<reference evidence="1 2" key="1">
    <citation type="submission" date="2019-11" db="EMBL/GenBank/DDBJ databases">
        <title>Spirosoma endbachense sp. nov., isolated from a natural salt meadow.</title>
        <authorList>
            <person name="Rojas J."/>
            <person name="Ambika Manirajan B."/>
            <person name="Ratering S."/>
            <person name="Suarez C."/>
            <person name="Geissler-Plaum R."/>
            <person name="Schnell S."/>
        </authorList>
    </citation>
    <scope>NUCLEOTIDE SEQUENCE [LARGE SCALE GENOMIC DNA]</scope>
    <source>
        <strain evidence="1 2">I-24</strain>
    </source>
</reference>
<dbReference type="RefSeq" id="WP_162389726.1">
    <property type="nucleotide sequence ID" value="NZ_CP045997.1"/>
</dbReference>